<evidence type="ECO:0000313" key="15">
    <source>
        <dbReference type="EMBL" id="MBD0779986.1"/>
    </source>
</evidence>
<dbReference type="PROSITE" id="PS00456">
    <property type="entry name" value="NA_SOLUT_SYMP_1"/>
    <property type="match status" value="1"/>
</dbReference>
<gene>
    <name evidence="15" type="ORF">HPE56_19480</name>
</gene>
<feature type="transmembrane region" description="Helical" evidence="14">
    <location>
        <begin position="390"/>
        <end position="410"/>
    </location>
</feature>
<feature type="transmembrane region" description="Helical" evidence="14">
    <location>
        <begin position="6"/>
        <end position="25"/>
    </location>
</feature>
<evidence type="ECO:0000256" key="3">
    <source>
        <dbReference type="ARBA" id="ARBA00022448"/>
    </source>
</evidence>
<evidence type="ECO:0000256" key="9">
    <source>
        <dbReference type="ARBA" id="ARBA00023065"/>
    </source>
</evidence>
<evidence type="ECO:0000256" key="10">
    <source>
        <dbReference type="ARBA" id="ARBA00023136"/>
    </source>
</evidence>
<keyword evidence="7 14" id="KW-1133">Transmembrane helix</keyword>
<evidence type="ECO:0000313" key="16">
    <source>
        <dbReference type="Proteomes" id="UP001166021"/>
    </source>
</evidence>
<evidence type="ECO:0000256" key="8">
    <source>
        <dbReference type="ARBA" id="ARBA00023053"/>
    </source>
</evidence>
<feature type="transmembrane region" description="Helical" evidence="14">
    <location>
        <begin position="257"/>
        <end position="277"/>
    </location>
</feature>
<feature type="transmembrane region" description="Helical" evidence="14">
    <location>
        <begin position="181"/>
        <end position="199"/>
    </location>
</feature>
<protein>
    <submittedName>
        <fullName evidence="15">Sodium:solute symporter</fullName>
    </submittedName>
</protein>
<dbReference type="InterPro" id="IPR001734">
    <property type="entry name" value="Na/solute_symporter"/>
</dbReference>
<feature type="transmembrane region" description="Helical" evidence="14">
    <location>
        <begin position="219"/>
        <end position="236"/>
    </location>
</feature>
<dbReference type="RefSeq" id="WP_188245417.1">
    <property type="nucleotide sequence ID" value="NZ_JABTCF010000017.1"/>
</dbReference>
<dbReference type="Pfam" id="PF00474">
    <property type="entry name" value="SSF"/>
    <property type="match status" value="1"/>
</dbReference>
<keyword evidence="4" id="KW-1003">Cell membrane</keyword>
<feature type="transmembrane region" description="Helical" evidence="14">
    <location>
        <begin position="114"/>
        <end position="131"/>
    </location>
</feature>
<evidence type="ECO:0000256" key="2">
    <source>
        <dbReference type="ARBA" id="ARBA00006434"/>
    </source>
</evidence>
<keyword evidence="3" id="KW-0813">Transport</keyword>
<feature type="transmembrane region" description="Helical" evidence="14">
    <location>
        <begin position="297"/>
        <end position="319"/>
    </location>
</feature>
<keyword evidence="16" id="KW-1185">Reference proteome</keyword>
<dbReference type="InterPro" id="IPR018212">
    <property type="entry name" value="Na/solute_symporter_CS"/>
</dbReference>
<keyword evidence="5 14" id="KW-0812">Transmembrane</keyword>
<feature type="transmembrane region" description="Helical" evidence="14">
    <location>
        <begin position="72"/>
        <end position="94"/>
    </location>
</feature>
<evidence type="ECO:0000256" key="13">
    <source>
        <dbReference type="RuleBase" id="RU362091"/>
    </source>
</evidence>
<feature type="transmembrane region" description="Helical" evidence="14">
    <location>
        <begin position="151"/>
        <end position="169"/>
    </location>
</feature>
<dbReference type="EMBL" id="JABTCF010000017">
    <property type="protein sequence ID" value="MBD0779986.1"/>
    <property type="molecule type" value="Genomic_DNA"/>
</dbReference>
<dbReference type="InterPro" id="IPR038377">
    <property type="entry name" value="Na/Glc_symporter_sf"/>
</dbReference>
<evidence type="ECO:0000256" key="14">
    <source>
        <dbReference type="SAM" id="Phobius"/>
    </source>
</evidence>
<organism evidence="15 16">
    <name type="scientific">Maribacter aquimaris</name>
    <dbReference type="NCBI Taxonomy" id="2737171"/>
    <lineage>
        <taxon>Bacteria</taxon>
        <taxon>Pseudomonadati</taxon>
        <taxon>Bacteroidota</taxon>
        <taxon>Flavobacteriia</taxon>
        <taxon>Flavobacteriales</taxon>
        <taxon>Flavobacteriaceae</taxon>
        <taxon>Maribacter</taxon>
    </lineage>
</organism>
<reference evidence="15" key="1">
    <citation type="submission" date="2020-05" db="EMBL/GenBank/DDBJ databases">
        <title>The draft genome sequence of Maribacter sp. ANRC-HE7.</title>
        <authorList>
            <person name="Mu L."/>
        </authorList>
    </citation>
    <scope>NUCLEOTIDE SEQUENCE</scope>
    <source>
        <strain evidence="15">ANRC-HE7</strain>
    </source>
</reference>
<comment type="subcellular location">
    <subcellularLocation>
        <location evidence="1">Cell membrane</location>
        <topology evidence="1">Multi-pass membrane protein</topology>
    </subcellularLocation>
</comment>
<dbReference type="PROSITE" id="PS50283">
    <property type="entry name" value="NA_SOLUT_SYMP_3"/>
    <property type="match status" value="1"/>
</dbReference>
<proteinExistence type="inferred from homology"/>
<evidence type="ECO:0000256" key="4">
    <source>
        <dbReference type="ARBA" id="ARBA00022475"/>
    </source>
</evidence>
<evidence type="ECO:0000256" key="5">
    <source>
        <dbReference type="ARBA" id="ARBA00022692"/>
    </source>
</evidence>
<evidence type="ECO:0000256" key="1">
    <source>
        <dbReference type="ARBA" id="ARBA00004651"/>
    </source>
</evidence>
<name>A0ABR7V8L4_9FLAO</name>
<feature type="transmembrane region" description="Helical" evidence="14">
    <location>
        <begin position="364"/>
        <end position="383"/>
    </location>
</feature>
<comment type="similarity">
    <text evidence="2 13">Belongs to the sodium:solute symporter (SSF) (TC 2.A.21) family.</text>
</comment>
<dbReference type="Proteomes" id="UP001166021">
    <property type="component" value="Unassembled WGS sequence"/>
</dbReference>
<feature type="transmembrane region" description="Helical" evidence="14">
    <location>
        <begin position="422"/>
        <end position="442"/>
    </location>
</feature>
<feature type="transmembrane region" description="Helical" evidence="14">
    <location>
        <begin position="45"/>
        <end position="66"/>
    </location>
</feature>
<dbReference type="PANTHER" id="PTHR48086">
    <property type="entry name" value="SODIUM/PROLINE SYMPORTER-RELATED"/>
    <property type="match status" value="1"/>
</dbReference>
<keyword evidence="8" id="KW-0915">Sodium</keyword>
<dbReference type="InterPro" id="IPR050277">
    <property type="entry name" value="Sodium:Solute_Symporter"/>
</dbReference>
<evidence type="ECO:0000256" key="12">
    <source>
        <dbReference type="ARBA" id="ARBA00033708"/>
    </source>
</evidence>
<evidence type="ECO:0000256" key="11">
    <source>
        <dbReference type="ARBA" id="ARBA00023201"/>
    </source>
</evidence>
<evidence type="ECO:0000256" key="6">
    <source>
        <dbReference type="ARBA" id="ARBA00022847"/>
    </source>
</evidence>
<feature type="transmembrane region" description="Helical" evidence="14">
    <location>
        <begin position="340"/>
        <end position="358"/>
    </location>
</feature>
<keyword evidence="9" id="KW-0406">Ion transport</keyword>
<accession>A0ABR7V8L4</accession>
<dbReference type="Gene3D" id="1.20.1730.10">
    <property type="entry name" value="Sodium/glucose cotransporter"/>
    <property type="match status" value="1"/>
</dbReference>
<comment type="catalytic activity">
    <reaction evidence="12">
        <text>L-proline(in) + Na(+)(in) = L-proline(out) + Na(+)(out)</text>
        <dbReference type="Rhea" id="RHEA:28967"/>
        <dbReference type="ChEBI" id="CHEBI:29101"/>
        <dbReference type="ChEBI" id="CHEBI:60039"/>
    </reaction>
</comment>
<sequence length="453" mass="49545">MADSLILQWIILVVFGVLFFFIAPFSKTKNQFFSAVSKKGKKPDLIILTSSLVISWIFSKSITNAANLGLEFGIVGGIGYGVYYFSFLVAGIVLYQMRVKGNFQSIHHFLTTRYGKHAVILFSILIGIRLFNEVWSNSMVIGSYFGELGSISYYFSIAVFTIITLAYVLKGGLRSSLLTDLIQTLFFGFLLILILGAILPNGKEGVPEYMGSGTWQLDQGVNFILVAFLQIFSYPFHDPVMTDRAFISDPRTTLKSFVFASIIGFVAIVLFSLIGVYGQFNGIAGQATVEVAKSGGILIMLAMNFIMITSASSTLDSAFSSFSKLVVKDMNIKTGHPVKTGRWMMLLIAVAGTVPIFMSPTILSATTISGTMVVGLAPVFLFWKVESSYLSFYLPVIFGILMGIVLASGYFPEGLHFSNGKYADLLSANLIGLIGAIILFFIPKLFTSKPSFS</sequence>
<keyword evidence="11" id="KW-0739">Sodium transport</keyword>
<comment type="caution">
    <text evidence="15">The sequence shown here is derived from an EMBL/GenBank/DDBJ whole genome shotgun (WGS) entry which is preliminary data.</text>
</comment>
<keyword evidence="6" id="KW-0769">Symport</keyword>
<dbReference type="PANTHER" id="PTHR48086:SF3">
    <property type="entry name" value="SODIUM_PROLINE SYMPORTER"/>
    <property type="match status" value="1"/>
</dbReference>
<evidence type="ECO:0000256" key="7">
    <source>
        <dbReference type="ARBA" id="ARBA00022989"/>
    </source>
</evidence>
<keyword evidence="10 14" id="KW-0472">Membrane</keyword>